<dbReference type="AlphaFoldDB" id="A0A076F9J0"/>
<keyword evidence="2" id="KW-1133">Transmembrane helix</keyword>
<dbReference type="STRING" id="1244531.CIG2463D_1093"/>
<protein>
    <submittedName>
        <fullName evidence="3">Uncharacterized protein</fullName>
    </submittedName>
</protein>
<evidence type="ECO:0000313" key="3">
    <source>
        <dbReference type="EMBL" id="AII14875.2"/>
    </source>
</evidence>
<proteinExistence type="predicted"/>
<gene>
    <name evidence="3" type="ORF">CIG1485E_1039</name>
</gene>
<keyword evidence="2" id="KW-0812">Transmembrane</keyword>
<accession>A0A076F9J0</accession>
<reference evidence="4" key="1">
    <citation type="journal article" date="2014" name="Genome Announc.">
        <title>Complete Genome Sequence of Campylobacter iguaniorum Strain 1485ET, Isolated from a Bearded Dragon (Pogona vitticeps).</title>
        <authorList>
            <person name="Gilbert M.J."/>
            <person name="Miller W.G."/>
            <person name="Yee E."/>
            <person name="Kik M."/>
            <person name="Wagenaar J.A."/>
            <person name="Duim B."/>
        </authorList>
    </citation>
    <scope>NUCLEOTIDE SEQUENCE [LARGE SCALE GENOMIC DNA]</scope>
    <source>
        <strain evidence="4">1485E</strain>
    </source>
</reference>
<evidence type="ECO:0000256" key="2">
    <source>
        <dbReference type="SAM" id="Phobius"/>
    </source>
</evidence>
<name>A0A076F9J0_9BACT</name>
<feature type="region of interest" description="Disordered" evidence="1">
    <location>
        <begin position="54"/>
        <end position="86"/>
    </location>
</feature>
<keyword evidence="2" id="KW-0472">Membrane</keyword>
<sequence>MNNTPNKGFKMAIPFIAGVALGGLAIYAFNNRKIIKDKLICGFQKGKDVAVKTLNSQNQDAKTEPKKRATRAKKQPPKPETITDAK</sequence>
<dbReference type="eggNOG" id="ENOG50319ND">
    <property type="taxonomic scope" value="Bacteria"/>
</dbReference>
<organism evidence="3 4">
    <name type="scientific">Campylobacter iguaniorum</name>
    <dbReference type="NCBI Taxonomy" id="1244531"/>
    <lineage>
        <taxon>Bacteria</taxon>
        <taxon>Pseudomonadati</taxon>
        <taxon>Campylobacterota</taxon>
        <taxon>Epsilonproteobacteria</taxon>
        <taxon>Campylobacterales</taxon>
        <taxon>Campylobacteraceae</taxon>
        <taxon>Campylobacter</taxon>
    </lineage>
</organism>
<keyword evidence="4" id="KW-1185">Reference proteome</keyword>
<dbReference type="Proteomes" id="UP000028486">
    <property type="component" value="Chromosome"/>
</dbReference>
<evidence type="ECO:0000256" key="1">
    <source>
        <dbReference type="SAM" id="MobiDB-lite"/>
    </source>
</evidence>
<evidence type="ECO:0000313" key="4">
    <source>
        <dbReference type="Proteomes" id="UP000028486"/>
    </source>
</evidence>
<dbReference type="KEGG" id="caj:CIG1485E_1039"/>
<dbReference type="EMBL" id="CP009043">
    <property type="protein sequence ID" value="AII14875.2"/>
    <property type="molecule type" value="Genomic_DNA"/>
</dbReference>
<feature type="transmembrane region" description="Helical" evidence="2">
    <location>
        <begin position="12"/>
        <end position="29"/>
    </location>
</feature>